<evidence type="ECO:0000256" key="1">
    <source>
        <dbReference type="SAM" id="Phobius"/>
    </source>
</evidence>
<gene>
    <name evidence="2" type="ORF">HEB94_008444</name>
</gene>
<evidence type="ECO:0000313" key="2">
    <source>
        <dbReference type="EMBL" id="MBE1611596.1"/>
    </source>
</evidence>
<dbReference type="AlphaFoldDB" id="A0A927RNY6"/>
<dbReference type="Proteomes" id="UP000638648">
    <property type="component" value="Unassembled WGS sequence"/>
</dbReference>
<keyword evidence="1" id="KW-0812">Transmembrane</keyword>
<organism evidence="2 3">
    <name type="scientific">Actinopolymorpha pittospori</name>
    <dbReference type="NCBI Taxonomy" id="648752"/>
    <lineage>
        <taxon>Bacteria</taxon>
        <taxon>Bacillati</taxon>
        <taxon>Actinomycetota</taxon>
        <taxon>Actinomycetes</taxon>
        <taxon>Propionibacteriales</taxon>
        <taxon>Actinopolymorphaceae</taxon>
        <taxon>Actinopolymorpha</taxon>
    </lineage>
</organism>
<feature type="transmembrane region" description="Helical" evidence="1">
    <location>
        <begin position="12"/>
        <end position="31"/>
    </location>
</feature>
<protein>
    <submittedName>
        <fullName evidence="2">ATP synthase protein I</fullName>
    </submittedName>
</protein>
<keyword evidence="3" id="KW-1185">Reference proteome</keyword>
<feature type="transmembrane region" description="Helical" evidence="1">
    <location>
        <begin position="37"/>
        <end position="61"/>
    </location>
</feature>
<feature type="transmembrane region" description="Helical" evidence="1">
    <location>
        <begin position="100"/>
        <end position="119"/>
    </location>
</feature>
<comment type="caution">
    <text evidence="2">The sequence shown here is derived from an EMBL/GenBank/DDBJ whole genome shotgun (WGS) entry which is preliminary data.</text>
</comment>
<dbReference type="RefSeq" id="WP_192754780.1">
    <property type="nucleotide sequence ID" value="NZ_BAABJL010000210.1"/>
</dbReference>
<proteinExistence type="predicted"/>
<sequence>MTTDRVTPLLRGALLPTLPVAAIAVVVSWLVAGTHGLVGALLGACVVLIFSGIGLIALRAVREMYPEVVLLVAVGSYFVRVVVFGALLALLGSLDGVDDVLNRTATALTVLACVFTWLAGELRAFVRMRVPIYDLDERPTTSSEHRETPTGGSA</sequence>
<name>A0A927RNY6_9ACTN</name>
<dbReference type="EMBL" id="JADBEM010000001">
    <property type="protein sequence ID" value="MBE1611596.1"/>
    <property type="molecule type" value="Genomic_DNA"/>
</dbReference>
<accession>A0A927RNY6</accession>
<keyword evidence="1" id="KW-0472">Membrane</keyword>
<reference evidence="2" key="1">
    <citation type="submission" date="2020-10" db="EMBL/GenBank/DDBJ databases">
        <title>Sequencing the genomes of 1000 actinobacteria strains.</title>
        <authorList>
            <person name="Klenk H.-P."/>
        </authorList>
    </citation>
    <scope>NUCLEOTIDE SEQUENCE</scope>
    <source>
        <strain evidence="2">DSM 45354</strain>
    </source>
</reference>
<keyword evidence="1" id="KW-1133">Transmembrane helix</keyword>
<evidence type="ECO:0000313" key="3">
    <source>
        <dbReference type="Proteomes" id="UP000638648"/>
    </source>
</evidence>
<feature type="transmembrane region" description="Helical" evidence="1">
    <location>
        <begin position="68"/>
        <end position="94"/>
    </location>
</feature>